<dbReference type="EMBL" id="JADCNL010000002">
    <property type="protein sequence ID" value="KAG0491879.1"/>
    <property type="molecule type" value="Genomic_DNA"/>
</dbReference>
<dbReference type="AlphaFoldDB" id="A0A835VEF5"/>
<sequence length="61" mass="6933">MVVHNKDDEHKGDHSSTATTSGVGTLDKKKTLDIDEELSKMLSILEVYLKDRRSLSFFSFM</sequence>
<proteinExistence type="predicted"/>
<feature type="compositionally biased region" description="Basic and acidic residues" evidence="1">
    <location>
        <begin position="1"/>
        <end position="14"/>
    </location>
</feature>
<comment type="caution">
    <text evidence="3">The sequence shown here is derived from an EMBL/GenBank/DDBJ whole genome shotgun (WGS) entry which is preliminary data.</text>
</comment>
<dbReference type="EMBL" id="JADCNM010000002">
    <property type="protein sequence ID" value="KAG0493960.1"/>
    <property type="molecule type" value="Genomic_DNA"/>
</dbReference>
<reference evidence="4 5" key="1">
    <citation type="journal article" date="2020" name="Nat. Food">
        <title>A phased Vanilla planifolia genome enables genetic improvement of flavour and production.</title>
        <authorList>
            <person name="Hasing T."/>
            <person name="Tang H."/>
            <person name="Brym M."/>
            <person name="Khazi F."/>
            <person name="Huang T."/>
            <person name="Chambers A.H."/>
        </authorList>
    </citation>
    <scope>NUCLEOTIDE SEQUENCE [LARGE SCALE GENOMIC DNA]</scope>
    <source>
        <tissue evidence="3">Leaf</tissue>
    </source>
</reference>
<evidence type="ECO:0000313" key="5">
    <source>
        <dbReference type="Proteomes" id="UP000639772"/>
    </source>
</evidence>
<evidence type="ECO:0000313" key="4">
    <source>
        <dbReference type="Proteomes" id="UP000636800"/>
    </source>
</evidence>
<keyword evidence="4" id="KW-1185">Reference proteome</keyword>
<accession>A0A835VEF5</accession>
<dbReference type="Proteomes" id="UP000639772">
    <property type="component" value="Unassembled WGS sequence"/>
</dbReference>
<evidence type="ECO:0000256" key="1">
    <source>
        <dbReference type="SAM" id="MobiDB-lite"/>
    </source>
</evidence>
<protein>
    <submittedName>
        <fullName evidence="3">Uncharacterized protein</fullName>
    </submittedName>
</protein>
<feature type="region of interest" description="Disordered" evidence="1">
    <location>
        <begin position="1"/>
        <end position="24"/>
    </location>
</feature>
<gene>
    <name evidence="3" type="ORF">HPP92_004954</name>
    <name evidence="2" type="ORF">HPP92_005277</name>
</gene>
<name>A0A835VEF5_VANPL</name>
<evidence type="ECO:0000313" key="2">
    <source>
        <dbReference type="EMBL" id="KAG0491879.1"/>
    </source>
</evidence>
<evidence type="ECO:0000313" key="3">
    <source>
        <dbReference type="EMBL" id="KAG0493960.1"/>
    </source>
</evidence>
<organism evidence="3 5">
    <name type="scientific">Vanilla planifolia</name>
    <name type="common">Vanilla</name>
    <dbReference type="NCBI Taxonomy" id="51239"/>
    <lineage>
        <taxon>Eukaryota</taxon>
        <taxon>Viridiplantae</taxon>
        <taxon>Streptophyta</taxon>
        <taxon>Embryophyta</taxon>
        <taxon>Tracheophyta</taxon>
        <taxon>Spermatophyta</taxon>
        <taxon>Magnoliopsida</taxon>
        <taxon>Liliopsida</taxon>
        <taxon>Asparagales</taxon>
        <taxon>Orchidaceae</taxon>
        <taxon>Vanilloideae</taxon>
        <taxon>Vanilleae</taxon>
        <taxon>Vanilla</taxon>
    </lineage>
</organism>
<dbReference type="Proteomes" id="UP000636800">
    <property type="component" value="Chromosome 2"/>
</dbReference>